<reference evidence="2 3" key="1">
    <citation type="journal article" date="2012" name="J. Bacteriol.">
        <title>Draft Genome Sequence of an Ammonia-Oxidizing Archaeon, "Candidatus Nitrosopumilus koreensis" AR1, from Marine Sediment.</title>
        <authorList>
            <person name="Park S.J."/>
            <person name="Kim J.G."/>
            <person name="Jung M.Y."/>
            <person name="Kim S.J."/>
            <person name="Cha I.T."/>
            <person name="Kwon K."/>
            <person name="Lee J.H."/>
            <person name="Rhee S.K."/>
        </authorList>
    </citation>
    <scope>NUCLEOTIDE SEQUENCE [LARGE SCALE GENOMIC DNA]</scope>
    <source>
        <strain evidence="2 3">AR1</strain>
    </source>
</reference>
<dbReference type="KEGG" id="nkr:NKOR_00510"/>
<keyword evidence="3" id="KW-1185">Reference proteome</keyword>
<dbReference type="HOGENOM" id="CLU_1140531_0_0_2"/>
<dbReference type="STRING" id="1229908.NKOR_00510"/>
<feature type="domain" description="Nudix hydrolase" evidence="1">
    <location>
        <begin position="87"/>
        <end position="232"/>
    </location>
</feature>
<dbReference type="InterPro" id="IPR015797">
    <property type="entry name" value="NUDIX_hydrolase-like_dom_sf"/>
</dbReference>
<evidence type="ECO:0000259" key="1">
    <source>
        <dbReference type="PROSITE" id="PS51462"/>
    </source>
</evidence>
<dbReference type="InterPro" id="IPR000086">
    <property type="entry name" value="NUDIX_hydrolase_dom"/>
</dbReference>
<accession>K0B3I3</accession>
<organism evidence="2 3">
    <name type="scientific">Candidatus Nitrosopumilus koreensis AR1</name>
    <dbReference type="NCBI Taxonomy" id="1229908"/>
    <lineage>
        <taxon>Archaea</taxon>
        <taxon>Nitrososphaerota</taxon>
        <taxon>Nitrososphaeria</taxon>
        <taxon>Nitrosopumilales</taxon>
        <taxon>Nitrosopumilaceae</taxon>
        <taxon>Nitrosopumilus</taxon>
    </lineage>
</organism>
<dbReference type="PATRIC" id="fig|1229908.8.peg.106"/>
<dbReference type="Proteomes" id="UP000006101">
    <property type="component" value="Chromosome"/>
</dbReference>
<dbReference type="PROSITE" id="PS51462">
    <property type="entry name" value="NUDIX"/>
    <property type="match status" value="1"/>
</dbReference>
<evidence type="ECO:0000313" key="3">
    <source>
        <dbReference type="Proteomes" id="UP000006101"/>
    </source>
</evidence>
<sequence length="243" mass="28197">MDYEIISKGEIVLYHVIDEDDISKETMEQISAYWNDYVKSKNSSAFNDKVLRFVRLDQKNKNKIFVTFTDYKNIIVDRNFLNSSLGLYQVGVSGLLLVHEQNDTFVLFAKRSNNVTEYPNFYELVPSGNLDKSVLDEDGIIHFDSKILDEFKEETGISDSLISNSQSFCFVRDNINHVYDVCCILEINTDRRLFDDSFKNVSEFYSPCFVNIKNLKKFLTDHVSEIVPTSKAILECFFEKNNT</sequence>
<dbReference type="GeneID" id="13725555"/>
<name>K0B3I3_9ARCH</name>
<dbReference type="Gene3D" id="3.90.79.10">
    <property type="entry name" value="Nucleoside Triphosphate Pyrophosphohydrolase"/>
    <property type="match status" value="1"/>
</dbReference>
<gene>
    <name evidence="2" type="ORF">NKOR_00510</name>
</gene>
<proteinExistence type="predicted"/>
<dbReference type="EMBL" id="CP003842">
    <property type="protein sequence ID" value="AFS80024.1"/>
    <property type="molecule type" value="Genomic_DNA"/>
</dbReference>
<dbReference type="RefSeq" id="WP_014962415.1">
    <property type="nucleotide sequence ID" value="NC_018655.1"/>
</dbReference>
<protein>
    <recommendedName>
        <fullName evidence="1">Nudix hydrolase domain-containing protein</fullName>
    </recommendedName>
</protein>
<dbReference type="AlphaFoldDB" id="K0B3I3"/>
<dbReference type="SUPFAM" id="SSF55811">
    <property type="entry name" value="Nudix"/>
    <property type="match status" value="1"/>
</dbReference>
<evidence type="ECO:0000313" key="2">
    <source>
        <dbReference type="EMBL" id="AFS80024.1"/>
    </source>
</evidence>